<evidence type="ECO:0000313" key="3">
    <source>
        <dbReference type="Proteomes" id="UP000801492"/>
    </source>
</evidence>
<proteinExistence type="predicted"/>
<dbReference type="OrthoDB" id="8036689at2759"/>
<keyword evidence="3" id="KW-1185">Reference proteome</keyword>
<name>A0A8K0D008_IGNLU</name>
<evidence type="ECO:0000313" key="2">
    <source>
        <dbReference type="EMBL" id="KAF2896754.1"/>
    </source>
</evidence>
<dbReference type="AlphaFoldDB" id="A0A8K0D008"/>
<dbReference type="InterPro" id="IPR008042">
    <property type="entry name" value="Retrotrans_Pao"/>
</dbReference>
<protein>
    <recommendedName>
        <fullName evidence="1">DUF5641 domain-containing protein</fullName>
    </recommendedName>
</protein>
<feature type="domain" description="DUF5641" evidence="1">
    <location>
        <begin position="134"/>
        <end position="180"/>
    </location>
</feature>
<dbReference type="InterPro" id="IPR040676">
    <property type="entry name" value="DUF5641"/>
</dbReference>
<dbReference type="Pfam" id="PF18701">
    <property type="entry name" value="DUF5641"/>
    <property type="match status" value="1"/>
</dbReference>
<organism evidence="2 3">
    <name type="scientific">Ignelater luminosus</name>
    <name type="common">Cucubano</name>
    <name type="synonym">Pyrophorus luminosus</name>
    <dbReference type="NCBI Taxonomy" id="2038154"/>
    <lineage>
        <taxon>Eukaryota</taxon>
        <taxon>Metazoa</taxon>
        <taxon>Ecdysozoa</taxon>
        <taxon>Arthropoda</taxon>
        <taxon>Hexapoda</taxon>
        <taxon>Insecta</taxon>
        <taxon>Pterygota</taxon>
        <taxon>Neoptera</taxon>
        <taxon>Endopterygota</taxon>
        <taxon>Coleoptera</taxon>
        <taxon>Polyphaga</taxon>
        <taxon>Elateriformia</taxon>
        <taxon>Elateroidea</taxon>
        <taxon>Elateridae</taxon>
        <taxon>Agrypninae</taxon>
        <taxon>Pyrophorini</taxon>
        <taxon>Ignelater</taxon>
    </lineage>
</organism>
<comment type="caution">
    <text evidence="2">The sequence shown here is derived from an EMBL/GenBank/DDBJ whole genome shotgun (WGS) entry which is preliminary data.</text>
</comment>
<sequence length="189" mass="20942">MLNNAHFHLHNKVFDPLGLLSPCTIIGKIILQAVWTEKGLIGANRELRNIVQQLKLENDKINGSIAVKGISWVTTPPKLPHSGGLWESGMKSFEFHLKGIVDNALLTFEQLIIHATEKIAPLKGKHQTWSSGSKNENTLPLTWSMDQVVEVFPGAVSVVRVVQIKTVNGSYKRAVSQVFSLPLKSDCRD</sequence>
<evidence type="ECO:0000259" key="1">
    <source>
        <dbReference type="Pfam" id="PF18701"/>
    </source>
</evidence>
<dbReference type="PANTHER" id="PTHR47331">
    <property type="entry name" value="PHD-TYPE DOMAIN-CONTAINING PROTEIN"/>
    <property type="match status" value="1"/>
</dbReference>
<accession>A0A8K0D008</accession>
<gene>
    <name evidence="2" type="ORF">ILUMI_09421</name>
</gene>
<dbReference type="Pfam" id="PF05380">
    <property type="entry name" value="Peptidase_A17"/>
    <property type="match status" value="1"/>
</dbReference>
<reference evidence="2" key="1">
    <citation type="submission" date="2019-08" db="EMBL/GenBank/DDBJ databases">
        <title>The genome of the North American firefly Photinus pyralis.</title>
        <authorList>
            <consortium name="Photinus pyralis genome working group"/>
            <person name="Fallon T.R."/>
            <person name="Sander Lower S.E."/>
            <person name="Weng J.-K."/>
        </authorList>
    </citation>
    <scope>NUCLEOTIDE SEQUENCE</scope>
    <source>
        <strain evidence="2">TRF0915ILg1</strain>
        <tissue evidence="2">Whole body</tissue>
    </source>
</reference>
<dbReference type="EMBL" id="VTPC01004765">
    <property type="protein sequence ID" value="KAF2896754.1"/>
    <property type="molecule type" value="Genomic_DNA"/>
</dbReference>
<dbReference type="Proteomes" id="UP000801492">
    <property type="component" value="Unassembled WGS sequence"/>
</dbReference>